<feature type="transmembrane region" description="Helical" evidence="1">
    <location>
        <begin position="44"/>
        <end position="64"/>
    </location>
</feature>
<feature type="transmembrane region" description="Helical" evidence="1">
    <location>
        <begin position="185"/>
        <end position="210"/>
    </location>
</feature>
<keyword evidence="1" id="KW-1133">Transmembrane helix</keyword>
<reference evidence="2 3" key="1">
    <citation type="submission" date="2017-05" db="EMBL/GenBank/DDBJ databases">
        <title>Thiocyanate degradation by Thiohalobacter thiocyanaticus FOKN1.</title>
        <authorList>
            <person name="Oshiki M."/>
            <person name="Fukushima T."/>
            <person name="Kawano S."/>
            <person name="Nakagawa J."/>
        </authorList>
    </citation>
    <scope>NUCLEOTIDE SEQUENCE [LARGE SCALE GENOMIC DNA]</scope>
    <source>
        <strain evidence="2 3">FOKN1</strain>
    </source>
</reference>
<feature type="transmembrane region" description="Helical" evidence="1">
    <location>
        <begin position="222"/>
        <end position="243"/>
    </location>
</feature>
<organism evidence="2 3">
    <name type="scientific">Thiohalobacter thiocyanaticus</name>
    <dbReference type="NCBI Taxonomy" id="585455"/>
    <lineage>
        <taxon>Bacteria</taxon>
        <taxon>Pseudomonadati</taxon>
        <taxon>Pseudomonadota</taxon>
        <taxon>Gammaproteobacteria</taxon>
        <taxon>Thiohalobacterales</taxon>
        <taxon>Thiohalobacteraceae</taxon>
        <taxon>Thiohalobacter</taxon>
    </lineage>
</organism>
<evidence type="ECO:0000313" key="3">
    <source>
        <dbReference type="Proteomes" id="UP000218765"/>
    </source>
</evidence>
<feature type="transmembrane region" description="Helical" evidence="1">
    <location>
        <begin position="20"/>
        <end position="38"/>
    </location>
</feature>
<evidence type="ECO:0008006" key="4">
    <source>
        <dbReference type="Google" id="ProtNLM"/>
    </source>
</evidence>
<protein>
    <recommendedName>
        <fullName evidence="4">DUF1538 domain-containing protein</fullName>
    </recommendedName>
</protein>
<evidence type="ECO:0000313" key="2">
    <source>
        <dbReference type="EMBL" id="BAZ93351.1"/>
    </source>
</evidence>
<sequence>MKPHLLAFARTLRDSLRDLAPIFIVIAFFQLVVLRQPIPELEQILFGSLLVVVGLTLFVQGLRLGLFPVGENMAYAFARKGSVTWLLLFAFALGFGTTVAEPALIAVASKASAAAAEAGLVTDSEAARYAYAWGLRITVGLAVGVALVVGVLRILRGWPMHVMITAAYLLMVAITPFAPREIMGIAYDFGAVTTSEITVPLVAALGVGLASSITGRNPLVDGFGLVAFASVMPMIFVMVYGILG</sequence>
<proteinExistence type="predicted"/>
<name>A0A1Z4VP18_9GAMM</name>
<accession>A0A1Z4VP18</accession>
<dbReference type="EMBL" id="AP018052">
    <property type="protein sequence ID" value="BAZ93351.1"/>
    <property type="molecule type" value="Genomic_DNA"/>
</dbReference>
<gene>
    <name evidence="2" type="ORF">FOKN1_0951</name>
</gene>
<keyword evidence="3" id="KW-1185">Reference proteome</keyword>
<dbReference type="Pfam" id="PF07556">
    <property type="entry name" value="DUF1538"/>
    <property type="match status" value="1"/>
</dbReference>
<dbReference type="InterPro" id="IPR011435">
    <property type="entry name" value="UmpAB"/>
</dbReference>
<feature type="transmembrane region" description="Helical" evidence="1">
    <location>
        <begin position="129"/>
        <end position="155"/>
    </location>
</feature>
<feature type="transmembrane region" description="Helical" evidence="1">
    <location>
        <begin position="85"/>
        <end position="109"/>
    </location>
</feature>
<dbReference type="KEGG" id="ttc:FOKN1_0951"/>
<evidence type="ECO:0000256" key="1">
    <source>
        <dbReference type="SAM" id="Phobius"/>
    </source>
</evidence>
<keyword evidence="1" id="KW-0472">Membrane</keyword>
<dbReference type="Proteomes" id="UP000218765">
    <property type="component" value="Chromosome"/>
</dbReference>
<dbReference type="AlphaFoldDB" id="A0A1Z4VP18"/>
<keyword evidence="1" id="KW-0812">Transmembrane</keyword>
<feature type="transmembrane region" description="Helical" evidence="1">
    <location>
        <begin position="162"/>
        <end position="179"/>
    </location>
</feature>